<dbReference type="InterPro" id="IPR029052">
    <property type="entry name" value="Metallo-depent_PP-like"/>
</dbReference>
<dbReference type="InterPro" id="IPR009164">
    <property type="entry name" value="FBPtase_class3"/>
</dbReference>
<evidence type="ECO:0000256" key="2">
    <source>
        <dbReference type="ARBA" id="ARBA00023211"/>
    </source>
</evidence>
<dbReference type="Gene3D" id="3.60.21.10">
    <property type="match status" value="1"/>
</dbReference>
<sequence>MSTQPYKVFISDLHGQGDVFDSLEKQRFGVVETLLIDYLNEYPQAPREALRHYLLGESLARSGSFDHFQNLIAMMEILLKFKQDRRFWPVGVETFSSCSWFLNVLDEFAITGVLDDQRREAIALLDDQDREQLCRYIAKAVLALVSYRLHVVGDIFDRGPDAAHILDRLEQLPRVNVQWGNHDVLWMGAASGSLECIATVIRLCLKYGHTETLTQDYDISLDKLADFASKAYGCDSCANFSTPLSDSTGRPWSAMHKAIAIIQFKLEEQIIERNTNFAMEARAMLRKVDYARGVVALDNAEVSLTDTAFPTVNPNSTSSLTDEEWRIVEDLKLQFVQSERLHQHINFLFANGSLLGADEQYTMYHGCLPVTEDLQLAAFRVNDRALEGRALFDAFELQLRKAYSRRKSTSCQYLSDIAWYLWCGPQSPLFGRQKMTTFERYFVADKKYHREGNNPYFSARNSLSFVGKVARELRGDGNSILVNGHVPVKLKDGESPRYADGRLICIDGGFSKAYRSKTGAAGMVLVANECRNYLFSIQQDNSGFRFHAI</sequence>
<evidence type="ECO:0000313" key="4">
    <source>
        <dbReference type="EMBL" id="MCP8898075.1"/>
    </source>
</evidence>
<dbReference type="RefSeq" id="WP_253966365.1">
    <property type="nucleotide sequence ID" value="NZ_JAMFTH010000001.1"/>
</dbReference>
<evidence type="ECO:0000313" key="5">
    <source>
        <dbReference type="Proteomes" id="UP001139319"/>
    </source>
</evidence>
<evidence type="ECO:0000256" key="3">
    <source>
        <dbReference type="ARBA" id="ARBA00023277"/>
    </source>
</evidence>
<accession>A0A9X2HTP8</accession>
<keyword evidence="2" id="KW-0464">Manganese</keyword>
<organism evidence="4 5">
    <name type="scientific">Gilvimarinus xylanilyticus</name>
    <dbReference type="NCBI Taxonomy" id="2944139"/>
    <lineage>
        <taxon>Bacteria</taxon>
        <taxon>Pseudomonadati</taxon>
        <taxon>Pseudomonadota</taxon>
        <taxon>Gammaproteobacteria</taxon>
        <taxon>Cellvibrionales</taxon>
        <taxon>Cellvibrionaceae</taxon>
        <taxon>Gilvimarinus</taxon>
    </lineage>
</organism>
<dbReference type="EMBL" id="JAMFTH010000001">
    <property type="protein sequence ID" value="MCP8898075.1"/>
    <property type="molecule type" value="Genomic_DNA"/>
</dbReference>
<name>A0A9X2HTP8_9GAMM</name>
<reference evidence="4" key="2">
    <citation type="submission" date="2023-01" db="EMBL/GenBank/DDBJ databases">
        <title>Gilvimarinus xylanilyticus HB14 isolated from Caulerpa lentillifera aquaculture base in Hainan, China.</title>
        <authorList>
            <person name="Zhang Y.-J."/>
        </authorList>
    </citation>
    <scope>NUCLEOTIDE SEQUENCE</scope>
    <source>
        <strain evidence="4">HB14</strain>
    </source>
</reference>
<proteinExistence type="predicted"/>
<gene>
    <name evidence="4" type="ORF">M6D89_02035</name>
</gene>
<keyword evidence="1" id="KW-0378">Hydrolase</keyword>
<dbReference type="SUPFAM" id="SSF56300">
    <property type="entry name" value="Metallo-dependent phosphatases"/>
    <property type="match status" value="1"/>
</dbReference>
<keyword evidence="5" id="KW-1185">Reference proteome</keyword>
<keyword evidence="3" id="KW-0119">Carbohydrate metabolism</keyword>
<dbReference type="Pfam" id="PF06874">
    <property type="entry name" value="FBPase_2"/>
    <property type="match status" value="1"/>
</dbReference>
<dbReference type="GO" id="GO:0042132">
    <property type="term" value="F:fructose 1,6-bisphosphate 1-phosphatase activity"/>
    <property type="evidence" value="ECO:0007669"/>
    <property type="project" value="InterPro"/>
</dbReference>
<protein>
    <submittedName>
        <fullName evidence="4">Fructose-1,6-bisphosphatase</fullName>
    </submittedName>
</protein>
<reference evidence="4" key="1">
    <citation type="submission" date="2022-05" db="EMBL/GenBank/DDBJ databases">
        <authorList>
            <person name="Sun H.-N."/>
        </authorList>
    </citation>
    <scope>NUCLEOTIDE SEQUENCE</scope>
    <source>
        <strain evidence="4">HB14</strain>
    </source>
</reference>
<evidence type="ECO:0000256" key="1">
    <source>
        <dbReference type="ARBA" id="ARBA00022801"/>
    </source>
</evidence>
<dbReference type="Proteomes" id="UP001139319">
    <property type="component" value="Unassembled WGS sequence"/>
</dbReference>
<comment type="caution">
    <text evidence="4">The sequence shown here is derived from an EMBL/GenBank/DDBJ whole genome shotgun (WGS) entry which is preliminary data.</text>
</comment>
<dbReference type="AlphaFoldDB" id="A0A9X2HTP8"/>
<dbReference type="GO" id="GO:0006094">
    <property type="term" value="P:gluconeogenesis"/>
    <property type="evidence" value="ECO:0007669"/>
    <property type="project" value="InterPro"/>
</dbReference>